<sequence length="96" mass="11245">MQVAKSMTSYKRNLNLSRRMYEFKCEQNHITERFIDEMEKTVNCDRCDGTATRIISPTGIYLEPFSGVYPSAYDRWTKVRAEKLKQDTKKNAEHGS</sequence>
<accession>A0A6J5MRC3</accession>
<gene>
    <name evidence="1" type="ORF">UFOVP507_34</name>
</gene>
<proteinExistence type="predicted"/>
<organism evidence="1">
    <name type="scientific">uncultured Caudovirales phage</name>
    <dbReference type="NCBI Taxonomy" id="2100421"/>
    <lineage>
        <taxon>Viruses</taxon>
        <taxon>Duplodnaviria</taxon>
        <taxon>Heunggongvirae</taxon>
        <taxon>Uroviricota</taxon>
        <taxon>Caudoviricetes</taxon>
        <taxon>Peduoviridae</taxon>
        <taxon>Maltschvirus</taxon>
        <taxon>Maltschvirus maltsch</taxon>
    </lineage>
</organism>
<evidence type="ECO:0000313" key="1">
    <source>
        <dbReference type="EMBL" id="CAB4147550.1"/>
    </source>
</evidence>
<reference evidence="1" key="1">
    <citation type="submission" date="2020-04" db="EMBL/GenBank/DDBJ databases">
        <authorList>
            <person name="Chiriac C."/>
            <person name="Salcher M."/>
            <person name="Ghai R."/>
            <person name="Kavagutti S V."/>
        </authorList>
    </citation>
    <scope>NUCLEOTIDE SEQUENCE</scope>
</reference>
<protein>
    <submittedName>
        <fullName evidence="1">Uncharacterized protein</fullName>
    </submittedName>
</protein>
<name>A0A6J5MRC3_9CAUD</name>
<dbReference type="EMBL" id="LR796486">
    <property type="protein sequence ID" value="CAB4147550.1"/>
    <property type="molecule type" value="Genomic_DNA"/>
</dbReference>